<gene>
    <name evidence="1" type="ORF">Poly41_10790</name>
</gene>
<comment type="caution">
    <text evidence="1">The sequence shown here is derived from an EMBL/GenBank/DDBJ whole genome shotgun (WGS) entry which is preliminary data.</text>
</comment>
<dbReference type="Proteomes" id="UP000319143">
    <property type="component" value="Unassembled WGS sequence"/>
</dbReference>
<dbReference type="OrthoDB" id="9798792at2"/>
<name>A0A5C6E6H6_9BACT</name>
<evidence type="ECO:0000313" key="1">
    <source>
        <dbReference type="EMBL" id="TWU42779.1"/>
    </source>
</evidence>
<dbReference type="AlphaFoldDB" id="A0A5C6E6H6"/>
<dbReference type="InterPro" id="IPR026350">
    <property type="entry name" value="GxxExxY"/>
</dbReference>
<evidence type="ECO:0000313" key="2">
    <source>
        <dbReference type="Proteomes" id="UP000319143"/>
    </source>
</evidence>
<dbReference type="EMBL" id="SJPV01000001">
    <property type="protein sequence ID" value="TWU42779.1"/>
    <property type="molecule type" value="Genomic_DNA"/>
</dbReference>
<organism evidence="1 2">
    <name type="scientific">Novipirellula artificiosorum</name>
    <dbReference type="NCBI Taxonomy" id="2528016"/>
    <lineage>
        <taxon>Bacteria</taxon>
        <taxon>Pseudomonadati</taxon>
        <taxon>Planctomycetota</taxon>
        <taxon>Planctomycetia</taxon>
        <taxon>Pirellulales</taxon>
        <taxon>Pirellulaceae</taxon>
        <taxon>Novipirellula</taxon>
    </lineage>
</organism>
<dbReference type="RefSeq" id="WP_146524765.1">
    <property type="nucleotide sequence ID" value="NZ_SJPV01000001.1"/>
</dbReference>
<keyword evidence="2" id="KW-1185">Reference proteome</keyword>
<proteinExistence type="predicted"/>
<reference evidence="1 2" key="1">
    <citation type="submission" date="2019-02" db="EMBL/GenBank/DDBJ databases">
        <title>Deep-cultivation of Planctomycetes and their phenomic and genomic characterization uncovers novel biology.</title>
        <authorList>
            <person name="Wiegand S."/>
            <person name="Jogler M."/>
            <person name="Boedeker C."/>
            <person name="Pinto D."/>
            <person name="Vollmers J."/>
            <person name="Rivas-Marin E."/>
            <person name="Kohn T."/>
            <person name="Peeters S.H."/>
            <person name="Heuer A."/>
            <person name="Rast P."/>
            <person name="Oberbeckmann S."/>
            <person name="Bunk B."/>
            <person name="Jeske O."/>
            <person name="Meyerdierks A."/>
            <person name="Storesund J.E."/>
            <person name="Kallscheuer N."/>
            <person name="Luecker S."/>
            <person name="Lage O.M."/>
            <person name="Pohl T."/>
            <person name="Merkel B.J."/>
            <person name="Hornburger P."/>
            <person name="Mueller R.-W."/>
            <person name="Bruemmer F."/>
            <person name="Labrenz M."/>
            <person name="Spormann A.M."/>
            <person name="Op Den Camp H."/>
            <person name="Overmann J."/>
            <person name="Amann R."/>
            <person name="Jetten M.S.M."/>
            <person name="Mascher T."/>
            <person name="Medema M.H."/>
            <person name="Devos D.P."/>
            <person name="Kaster A.-K."/>
            <person name="Ovreas L."/>
            <person name="Rohde M."/>
            <person name="Galperin M.Y."/>
            <person name="Jogler C."/>
        </authorList>
    </citation>
    <scope>NUCLEOTIDE SEQUENCE [LARGE SCALE GENOMIC DNA]</scope>
    <source>
        <strain evidence="1 2">Poly41</strain>
    </source>
</reference>
<sequence length="60" mass="6995">MLKQEGYDLMGAAFEVYNELGYGMAEDVFQRVGNLINFGKKGELEWKRFLIDDLHVPKNR</sequence>
<dbReference type="Pfam" id="PF13366">
    <property type="entry name" value="PDDEXK_3"/>
    <property type="match status" value="1"/>
</dbReference>
<accession>A0A5C6E6H6</accession>
<protein>
    <submittedName>
        <fullName evidence="1">Uncharacterized protein</fullName>
    </submittedName>
</protein>